<dbReference type="EMBL" id="JAKELO010000002">
    <property type="protein sequence ID" value="MDE4908610.1"/>
    <property type="molecule type" value="Genomic_DNA"/>
</dbReference>
<evidence type="ECO:0000313" key="3">
    <source>
        <dbReference type="Proteomes" id="UP001143747"/>
    </source>
</evidence>
<dbReference type="AlphaFoldDB" id="A0A9Q4KVS8"/>
<dbReference type="RefSeq" id="WP_274925231.1">
    <property type="nucleotide sequence ID" value="NZ_JAKELO010000002.1"/>
</dbReference>
<keyword evidence="3" id="KW-1185">Reference proteome</keyword>
<proteinExistence type="predicted"/>
<gene>
    <name evidence="2" type="ORF">L0665_08330</name>
</gene>
<dbReference type="GO" id="GO:0016747">
    <property type="term" value="F:acyltransferase activity, transferring groups other than amino-acyl groups"/>
    <property type="evidence" value="ECO:0007669"/>
    <property type="project" value="InterPro"/>
</dbReference>
<sequence length="178" mass="19807">MEWTIRSEEPDDAAGIAAVLTDAFSREDEAELVSLIRNSDTYDPELSLVCIEDETIVGYVLFSPVVIRAKDCDETPALALAPMAVLSKFRNQGIGTALIEEGIHRSYQKGTKIIVVLGEPGYYRRFRFESAKAHEIKPPWEVPEGAFMVLSLETNALRDVHGVVHYPEAFSHTTNTPQ</sequence>
<dbReference type="Proteomes" id="UP001143747">
    <property type="component" value="Unassembled WGS sequence"/>
</dbReference>
<organism evidence="2 3">
    <name type="scientific">Methanogenium marinum</name>
    <dbReference type="NCBI Taxonomy" id="348610"/>
    <lineage>
        <taxon>Archaea</taxon>
        <taxon>Methanobacteriati</taxon>
        <taxon>Methanobacteriota</taxon>
        <taxon>Stenosarchaea group</taxon>
        <taxon>Methanomicrobia</taxon>
        <taxon>Methanomicrobiales</taxon>
        <taxon>Methanomicrobiaceae</taxon>
        <taxon>Methanogenium</taxon>
    </lineage>
</organism>
<dbReference type="Gene3D" id="3.40.630.30">
    <property type="match status" value="1"/>
</dbReference>
<evidence type="ECO:0000313" key="2">
    <source>
        <dbReference type="EMBL" id="MDE4908610.1"/>
    </source>
</evidence>
<comment type="caution">
    <text evidence="2">The sequence shown here is derived from an EMBL/GenBank/DDBJ whole genome shotgun (WGS) entry which is preliminary data.</text>
</comment>
<reference evidence="2" key="1">
    <citation type="submission" date="2022-01" db="EMBL/GenBank/DDBJ databases">
        <title>Draft genome of Methanogenium marinum DSM 15558.</title>
        <authorList>
            <person name="Chen S.-C."/>
            <person name="You Y.-T."/>
        </authorList>
    </citation>
    <scope>NUCLEOTIDE SEQUENCE</scope>
    <source>
        <strain evidence="2">DSM 15558</strain>
    </source>
</reference>
<name>A0A9Q4KVS8_9EURY</name>
<dbReference type="Pfam" id="PF00583">
    <property type="entry name" value="Acetyltransf_1"/>
    <property type="match status" value="1"/>
</dbReference>
<dbReference type="PROSITE" id="PS51186">
    <property type="entry name" value="GNAT"/>
    <property type="match status" value="1"/>
</dbReference>
<dbReference type="CDD" id="cd04301">
    <property type="entry name" value="NAT_SF"/>
    <property type="match status" value="1"/>
</dbReference>
<protein>
    <submittedName>
        <fullName evidence="2">N-acetyltransferase</fullName>
    </submittedName>
</protein>
<accession>A0A9Q4KVS8</accession>
<dbReference type="SUPFAM" id="SSF55729">
    <property type="entry name" value="Acyl-CoA N-acyltransferases (Nat)"/>
    <property type="match status" value="1"/>
</dbReference>
<evidence type="ECO:0000259" key="1">
    <source>
        <dbReference type="PROSITE" id="PS51186"/>
    </source>
</evidence>
<dbReference type="InterPro" id="IPR000182">
    <property type="entry name" value="GNAT_dom"/>
</dbReference>
<dbReference type="InterPro" id="IPR016181">
    <property type="entry name" value="Acyl_CoA_acyltransferase"/>
</dbReference>
<feature type="domain" description="N-acetyltransferase" evidence="1">
    <location>
        <begin position="3"/>
        <end position="153"/>
    </location>
</feature>